<dbReference type="Pfam" id="PF10707">
    <property type="entry name" value="YrbL-PhoP_reg"/>
    <property type="match status" value="1"/>
</dbReference>
<dbReference type="Proteomes" id="UP000246278">
    <property type="component" value="Unassembled WGS sequence"/>
</dbReference>
<dbReference type="RefSeq" id="WP_110022810.1">
    <property type="nucleotide sequence ID" value="NZ_PDNZ01000003.1"/>
</dbReference>
<evidence type="ECO:0000313" key="2">
    <source>
        <dbReference type="Proteomes" id="UP000246278"/>
    </source>
</evidence>
<keyword evidence="2" id="KW-1185">Reference proteome</keyword>
<name>A0A317T9C2_9CHLB</name>
<sequence>MGSEALVVDESLFLGKGSKRICYRHPEDASKCIKIDLNEKRKITPKELKYYQRYARKGVRFDLIAPYFGEVITNEGKGYVFSLARDYNGEISKDVRYYLKTCRNDEVLDDVFKGMLKLKRFMVSHGIMTTLVEHHNMIYQRITPHNGKVIFIDGIGNNQFFPSANYLQMHAKRVIRRKWFKFEQRLMKWNRDKPHIYERFKALNEART</sequence>
<dbReference type="AlphaFoldDB" id="A0A317T9C2"/>
<protein>
    <recommendedName>
        <fullName evidence="3">PhoP regulatory network protein YrbL</fullName>
    </recommendedName>
</protein>
<proteinExistence type="predicted"/>
<accession>A0A317T9C2</accession>
<evidence type="ECO:0000313" key="1">
    <source>
        <dbReference type="EMBL" id="PWW82337.1"/>
    </source>
</evidence>
<reference evidence="2" key="1">
    <citation type="submission" date="2017-10" db="EMBL/GenBank/DDBJ databases">
        <authorList>
            <person name="Gaisin V.A."/>
            <person name="Rysina M.S."/>
            <person name="Grouzdev D.S."/>
        </authorList>
    </citation>
    <scope>NUCLEOTIDE SEQUENCE [LARGE SCALE GENOMIC DNA]</scope>
    <source>
        <strain evidence="2">V1</strain>
    </source>
</reference>
<dbReference type="OrthoDB" id="595236at2"/>
<gene>
    <name evidence="1" type="ORF">CR164_04855</name>
</gene>
<dbReference type="InterPro" id="IPR019647">
    <property type="entry name" value="PhoP_reg_network_YrbL"/>
</dbReference>
<comment type="caution">
    <text evidence="1">The sequence shown here is derived from an EMBL/GenBank/DDBJ whole genome shotgun (WGS) entry which is preliminary data.</text>
</comment>
<evidence type="ECO:0008006" key="3">
    <source>
        <dbReference type="Google" id="ProtNLM"/>
    </source>
</evidence>
<dbReference type="EMBL" id="PDNZ01000003">
    <property type="protein sequence ID" value="PWW82337.1"/>
    <property type="molecule type" value="Genomic_DNA"/>
</dbReference>
<organism evidence="1 2">
    <name type="scientific">Prosthecochloris marina</name>
    <dbReference type="NCBI Taxonomy" id="2017681"/>
    <lineage>
        <taxon>Bacteria</taxon>
        <taxon>Pseudomonadati</taxon>
        <taxon>Chlorobiota</taxon>
        <taxon>Chlorobiia</taxon>
        <taxon>Chlorobiales</taxon>
        <taxon>Chlorobiaceae</taxon>
        <taxon>Prosthecochloris</taxon>
    </lineage>
</organism>